<dbReference type="InterPro" id="IPR036278">
    <property type="entry name" value="Sialidase_sf"/>
</dbReference>
<sequence length="631" mass="66522">MASALPVPLRRAAGPAAAAALVLPLALAPEAPAAVAEPEQSVLFSAADDDGYACFRIPALVRTTDDTLLAFAEGRREHCGDAGDIDIVLRRSDDEGRTWGPVELVDEGGGDTHGNPAPMVDAATGRVLLASTRNPDAGTGNCPAPCERVPFLSVSDDDGVTWSEPRDLGAELRPDGWNSWYATGPLHGVQLASEPHEGRLVFSVNAESWADGRITENHAALALSDDGGATWRLGAVDSWPVAADGTHRQRPSEMAVAELGDGSVYVNTREQDGTDLGHRDHAVSRDGGESFAAPFEAIPDLYAPQVQGSLLRLRTAADDGHDRLLLAVPADPDRRRTMMIRSSWDEGRTWDSADRGAVLTTDWAGYSDMAETADGAVALLYEAGAVDARDEIRFARVSEEWLGPRRAPDPVTPDDAPGAPPAPVLGGAAPVAGRFGNGLAFDGVNSAVRLPFRTSLPLGEADFTVSLWFRYEAGSGEHPFLWMGGVGGAPQVWVRGEPERGRVRALLTAVEGGNEPANAEVATEGAFNDGGWHHLALTRSGGSLSLAVDGGAAVTAPDVPGTVSRSSTFGVHLGQRPDNAQRLVGALDEVRVWRRALTPDELTDVRESNAAPPEADDAAVLRLPLDTVDEP</sequence>
<dbReference type="GO" id="GO:0016020">
    <property type="term" value="C:membrane"/>
    <property type="evidence" value="ECO:0007669"/>
    <property type="project" value="TreeGrafter"/>
</dbReference>
<dbReference type="SMART" id="SM00282">
    <property type="entry name" value="LamG"/>
    <property type="match status" value="1"/>
</dbReference>
<reference evidence="12 13" key="1">
    <citation type="submission" date="2018-09" db="EMBL/GenBank/DDBJ databases">
        <title>Streptomyces sp. nov. DS1-2, an endophytic actinomycete isolated from roots of Dendrobium scabrilingue.</title>
        <authorList>
            <person name="Kuncharoen N."/>
            <person name="Kudo T."/>
            <person name="Ohkuma M."/>
            <person name="Yuki M."/>
            <person name="Tanasupawat S."/>
        </authorList>
    </citation>
    <scope>NUCLEOTIDE SEQUENCE [LARGE SCALE GENOMIC DNA]</scope>
    <source>
        <strain evidence="10 13">AZ1-7</strain>
        <strain evidence="11 12">DS1-2</strain>
    </source>
</reference>
<dbReference type="AlphaFoldDB" id="A0A3A9W4T6"/>
<feature type="signal peptide" evidence="7">
    <location>
        <begin position="1"/>
        <end position="33"/>
    </location>
</feature>
<feature type="domain" description="LamG-like jellyroll fold" evidence="9">
    <location>
        <begin position="461"/>
        <end position="600"/>
    </location>
</feature>
<dbReference type="CDD" id="cd15482">
    <property type="entry name" value="Sialidase_non-viral"/>
    <property type="match status" value="1"/>
</dbReference>
<dbReference type="EMBL" id="RBDY01000013">
    <property type="protein sequence ID" value="RKN20513.1"/>
    <property type="molecule type" value="Genomic_DNA"/>
</dbReference>
<name>A0A3A9W4T6_9ACTN</name>
<dbReference type="Gene3D" id="2.120.10.10">
    <property type="match status" value="1"/>
</dbReference>
<keyword evidence="12" id="KW-1185">Reference proteome</keyword>
<keyword evidence="4 7" id="KW-0732">Signal</keyword>
<dbReference type="SMART" id="SM00560">
    <property type="entry name" value="LamGL"/>
    <property type="match status" value="1"/>
</dbReference>
<dbReference type="Pfam" id="PF13385">
    <property type="entry name" value="Laminin_G_3"/>
    <property type="match status" value="1"/>
</dbReference>
<dbReference type="EC" id="3.2.1.18" evidence="3"/>
<evidence type="ECO:0000256" key="7">
    <source>
        <dbReference type="SAM" id="SignalP"/>
    </source>
</evidence>
<comment type="catalytic activity">
    <reaction evidence="1">
        <text>Hydrolysis of alpha-(2-&gt;3)-, alpha-(2-&gt;6)-, alpha-(2-&gt;8)- glycosidic linkages of terminal sialic acid residues in oligosaccharides, glycoproteins, glycolipids, colominic acid and synthetic substrates.</text>
        <dbReference type="EC" id="3.2.1.18"/>
    </reaction>
</comment>
<evidence type="ECO:0000256" key="2">
    <source>
        <dbReference type="ARBA" id="ARBA00009348"/>
    </source>
</evidence>
<evidence type="ECO:0000313" key="10">
    <source>
        <dbReference type="EMBL" id="RKN08158.1"/>
    </source>
</evidence>
<protein>
    <recommendedName>
        <fullName evidence="3">exo-alpha-sialidase</fullName>
        <ecNumber evidence="3">3.2.1.18</ecNumber>
    </recommendedName>
</protein>
<evidence type="ECO:0000256" key="5">
    <source>
        <dbReference type="ARBA" id="ARBA00023157"/>
    </source>
</evidence>
<comment type="similarity">
    <text evidence="2">Belongs to the glycosyl hydrolase 33 family.</text>
</comment>
<dbReference type="PANTHER" id="PTHR10628:SF30">
    <property type="entry name" value="EXO-ALPHA-SIALIDASE"/>
    <property type="match status" value="1"/>
</dbReference>
<dbReference type="EMBL" id="RBDX01000012">
    <property type="protein sequence ID" value="RKN08158.1"/>
    <property type="molecule type" value="Genomic_DNA"/>
</dbReference>
<dbReference type="InterPro" id="IPR011040">
    <property type="entry name" value="Sialidase"/>
</dbReference>
<evidence type="ECO:0000256" key="6">
    <source>
        <dbReference type="SAM" id="MobiDB-lite"/>
    </source>
</evidence>
<keyword evidence="5" id="KW-1015">Disulfide bond</keyword>
<organism evidence="10 13">
    <name type="scientific">Streptomyces radicis</name>
    <dbReference type="NCBI Taxonomy" id="1750517"/>
    <lineage>
        <taxon>Bacteria</taxon>
        <taxon>Bacillati</taxon>
        <taxon>Actinomycetota</taxon>
        <taxon>Actinomycetes</taxon>
        <taxon>Kitasatosporales</taxon>
        <taxon>Streptomycetaceae</taxon>
        <taxon>Streptomyces</taxon>
    </lineage>
</organism>
<evidence type="ECO:0000256" key="4">
    <source>
        <dbReference type="ARBA" id="ARBA00022729"/>
    </source>
</evidence>
<dbReference type="GO" id="GO:0009313">
    <property type="term" value="P:oligosaccharide catabolic process"/>
    <property type="evidence" value="ECO:0007669"/>
    <property type="project" value="TreeGrafter"/>
</dbReference>
<dbReference type="InterPro" id="IPR013320">
    <property type="entry name" value="ConA-like_dom_sf"/>
</dbReference>
<dbReference type="GO" id="GO:0006689">
    <property type="term" value="P:ganglioside catabolic process"/>
    <property type="evidence" value="ECO:0007669"/>
    <property type="project" value="TreeGrafter"/>
</dbReference>
<evidence type="ECO:0000313" key="11">
    <source>
        <dbReference type="EMBL" id="RKN20513.1"/>
    </source>
</evidence>
<dbReference type="OrthoDB" id="7294637at2"/>
<dbReference type="Gene3D" id="2.60.120.200">
    <property type="match status" value="1"/>
</dbReference>
<feature type="chain" id="PRO_5017347887" description="exo-alpha-sialidase" evidence="7">
    <location>
        <begin position="34"/>
        <end position="631"/>
    </location>
</feature>
<dbReference type="PANTHER" id="PTHR10628">
    <property type="entry name" value="SIALIDASE"/>
    <property type="match status" value="1"/>
</dbReference>
<dbReference type="InterPro" id="IPR006558">
    <property type="entry name" value="LamG-like"/>
</dbReference>
<dbReference type="GO" id="GO:0004308">
    <property type="term" value="F:exo-alpha-sialidase activity"/>
    <property type="evidence" value="ECO:0007669"/>
    <property type="project" value="UniProtKB-EC"/>
</dbReference>
<feature type="region of interest" description="Disordered" evidence="6">
    <location>
        <begin position="604"/>
        <end position="631"/>
    </location>
</feature>
<dbReference type="CDD" id="cd00110">
    <property type="entry name" value="LamG"/>
    <property type="match status" value="1"/>
</dbReference>
<evidence type="ECO:0000259" key="8">
    <source>
        <dbReference type="SMART" id="SM00282"/>
    </source>
</evidence>
<evidence type="ECO:0000313" key="13">
    <source>
        <dbReference type="Proteomes" id="UP000275024"/>
    </source>
</evidence>
<evidence type="ECO:0000256" key="1">
    <source>
        <dbReference type="ARBA" id="ARBA00000427"/>
    </source>
</evidence>
<dbReference type="Proteomes" id="UP000268652">
    <property type="component" value="Unassembled WGS sequence"/>
</dbReference>
<dbReference type="SUPFAM" id="SSF49899">
    <property type="entry name" value="Concanavalin A-like lectins/glucanases"/>
    <property type="match status" value="1"/>
</dbReference>
<comment type="caution">
    <text evidence="10">The sequence shown here is derived from an EMBL/GenBank/DDBJ whole genome shotgun (WGS) entry which is preliminary data.</text>
</comment>
<evidence type="ECO:0000313" key="12">
    <source>
        <dbReference type="Proteomes" id="UP000268652"/>
    </source>
</evidence>
<dbReference type="RefSeq" id="WP_120698237.1">
    <property type="nucleotide sequence ID" value="NZ_RBDX01000012.1"/>
</dbReference>
<gene>
    <name evidence="11" type="ORF">D7318_18580</name>
    <name evidence="10" type="ORF">D7319_16720</name>
</gene>
<accession>A0A3A9W4T6</accession>
<dbReference type="SUPFAM" id="SSF50939">
    <property type="entry name" value="Sialidases"/>
    <property type="match status" value="1"/>
</dbReference>
<dbReference type="Pfam" id="PF13088">
    <property type="entry name" value="BNR_2"/>
    <property type="match status" value="1"/>
</dbReference>
<dbReference type="InterPro" id="IPR001791">
    <property type="entry name" value="Laminin_G"/>
</dbReference>
<dbReference type="GO" id="GO:0005737">
    <property type="term" value="C:cytoplasm"/>
    <property type="evidence" value="ECO:0007669"/>
    <property type="project" value="TreeGrafter"/>
</dbReference>
<evidence type="ECO:0000256" key="3">
    <source>
        <dbReference type="ARBA" id="ARBA00012733"/>
    </source>
</evidence>
<dbReference type="Proteomes" id="UP000275024">
    <property type="component" value="Unassembled WGS sequence"/>
</dbReference>
<feature type="domain" description="Laminin G" evidence="8">
    <location>
        <begin position="461"/>
        <end position="595"/>
    </location>
</feature>
<evidence type="ECO:0000259" key="9">
    <source>
        <dbReference type="SMART" id="SM00560"/>
    </source>
</evidence>
<proteinExistence type="inferred from homology"/>
<dbReference type="InterPro" id="IPR026856">
    <property type="entry name" value="Sialidase_fam"/>
</dbReference>